<dbReference type="Proteomes" id="UP001159428">
    <property type="component" value="Unassembled WGS sequence"/>
</dbReference>
<sequence length="374" mass="41598">MIALFRIGIILSAYISGVYLQNLCSSYFTFSHWPQKQSLKDTIKTAEFTSATLIACALRCNTRSHCDKATFDRDTKRCSLYQNKGKDSTDIHASDVDPKLRIVTLRKVPILPVSEDLEGSCPYGIDNNDDNRGSVSSTIKDDQTTMRASAFFKIQILHQSSSPSGFYNITTGGDTWKTYCSMGRIPGCGEGGWTLVMRINGLKKTFAYDSPQWATRSPYQTVDKLVEAKLPGYWLSSFSRICVTMKFSSQDKKVSLLLNHTDSSLHAALNGGTTKNWRGELSNMTQPPWISPSINTSCLEQGFNLSSQLPLTKVKTQVGIQTQTQICSFPYLVRGFGFGYQHPNPINSEISCGDIISPPPTLQTYAAFCRIYVQ</sequence>
<dbReference type="AlphaFoldDB" id="A0AAU9WAP1"/>
<evidence type="ECO:0000313" key="3">
    <source>
        <dbReference type="Proteomes" id="UP001159428"/>
    </source>
</evidence>
<comment type="caution">
    <text evidence="2">The sequence shown here is derived from an EMBL/GenBank/DDBJ whole genome shotgun (WGS) entry which is preliminary data.</text>
</comment>
<evidence type="ECO:0000259" key="1">
    <source>
        <dbReference type="Pfam" id="PF00024"/>
    </source>
</evidence>
<protein>
    <recommendedName>
        <fullName evidence="1">Apple domain-containing protein</fullName>
    </recommendedName>
</protein>
<dbReference type="EMBL" id="CALNXJ010000012">
    <property type="protein sequence ID" value="CAH3110334.1"/>
    <property type="molecule type" value="Genomic_DNA"/>
</dbReference>
<gene>
    <name evidence="2" type="ORF">PMEA_00003615</name>
</gene>
<feature type="domain" description="Apple" evidence="1">
    <location>
        <begin position="39"/>
        <end position="94"/>
    </location>
</feature>
<proteinExistence type="predicted"/>
<reference evidence="2 3" key="1">
    <citation type="submission" date="2022-05" db="EMBL/GenBank/DDBJ databases">
        <authorList>
            <consortium name="Genoscope - CEA"/>
            <person name="William W."/>
        </authorList>
    </citation>
    <scope>NUCLEOTIDE SEQUENCE [LARGE SCALE GENOMIC DNA]</scope>
</reference>
<dbReference type="Pfam" id="PF00024">
    <property type="entry name" value="PAN_1"/>
    <property type="match status" value="1"/>
</dbReference>
<organism evidence="2 3">
    <name type="scientific">Pocillopora meandrina</name>
    <dbReference type="NCBI Taxonomy" id="46732"/>
    <lineage>
        <taxon>Eukaryota</taxon>
        <taxon>Metazoa</taxon>
        <taxon>Cnidaria</taxon>
        <taxon>Anthozoa</taxon>
        <taxon>Hexacorallia</taxon>
        <taxon>Scleractinia</taxon>
        <taxon>Astrocoeniina</taxon>
        <taxon>Pocilloporidae</taxon>
        <taxon>Pocillopora</taxon>
    </lineage>
</organism>
<evidence type="ECO:0000313" key="2">
    <source>
        <dbReference type="EMBL" id="CAH3110334.1"/>
    </source>
</evidence>
<name>A0AAU9WAP1_9CNID</name>
<accession>A0AAU9WAP1</accession>
<keyword evidence="3" id="KW-1185">Reference proteome</keyword>
<dbReference type="InterPro" id="IPR003609">
    <property type="entry name" value="Pan_app"/>
</dbReference>